<dbReference type="Proteomes" id="UP000077202">
    <property type="component" value="Unassembled WGS sequence"/>
</dbReference>
<keyword evidence="2" id="KW-1185">Reference proteome</keyword>
<evidence type="ECO:0000313" key="2">
    <source>
        <dbReference type="Proteomes" id="UP000077202"/>
    </source>
</evidence>
<comment type="caution">
    <text evidence="1">The sequence shown here is derived from an EMBL/GenBank/DDBJ whole genome shotgun (WGS) entry which is preliminary data.</text>
</comment>
<protein>
    <submittedName>
        <fullName evidence="1">Uncharacterized protein</fullName>
    </submittedName>
</protein>
<sequence>MGKRNWLVFTHAANHRDHVLAGEAIDHMQDNLDADTNVFSIYFGPTLKSVATLTHIRHDERLLIAALPNESVDTALANTCEFTKTLHKLLWELSERIEGVCVWSHGSGGSGIGVWKRWKMPFMSCVDLVRTVIRPFKPRIVCFDACYQGSMSCLYELVGATDVVVASPGFHPYCSLLWTAAFGELSKVGHRKRDFEKYAHEIACQWHAMTAVYYKCLLVFDMAVIPDVAAAIKQHWDELVFDDRSQIDQEDPNLHDVSIAFRNNPSIQNLIEKSISQYTRHCLKCRGTCTRWVNGPSMEARLLRKWQAPYTQTAWYRHIRGKPGFHDARLISSHRQICTLLAPDKAFVSVSALRSFEARSDSRLVAMVNQNQVQIRRGTHGR</sequence>
<evidence type="ECO:0000313" key="1">
    <source>
        <dbReference type="EMBL" id="OAE21080.1"/>
    </source>
</evidence>
<organism evidence="1 2">
    <name type="scientific">Marchantia polymorpha subsp. ruderalis</name>
    <dbReference type="NCBI Taxonomy" id="1480154"/>
    <lineage>
        <taxon>Eukaryota</taxon>
        <taxon>Viridiplantae</taxon>
        <taxon>Streptophyta</taxon>
        <taxon>Embryophyta</taxon>
        <taxon>Marchantiophyta</taxon>
        <taxon>Marchantiopsida</taxon>
        <taxon>Marchantiidae</taxon>
        <taxon>Marchantiales</taxon>
        <taxon>Marchantiaceae</taxon>
        <taxon>Marchantia</taxon>
    </lineage>
</organism>
<dbReference type="AlphaFoldDB" id="A0A176VJM5"/>
<gene>
    <name evidence="1" type="ORF">AXG93_3661s1050</name>
</gene>
<dbReference type="EMBL" id="LVLJ01003529">
    <property type="protein sequence ID" value="OAE21080.1"/>
    <property type="molecule type" value="Genomic_DNA"/>
</dbReference>
<proteinExistence type="predicted"/>
<reference evidence="1" key="1">
    <citation type="submission" date="2016-03" db="EMBL/GenBank/DDBJ databases">
        <title>Mechanisms controlling the formation of the plant cell surface in tip-growing cells are functionally conserved among land plants.</title>
        <authorList>
            <person name="Honkanen S."/>
            <person name="Jones V.A."/>
            <person name="Morieri G."/>
            <person name="Champion C."/>
            <person name="Hetherington A.J."/>
            <person name="Kelly S."/>
            <person name="Saint-Marcoux D."/>
            <person name="Proust H."/>
            <person name="Prescott H."/>
            <person name="Dolan L."/>
        </authorList>
    </citation>
    <scope>NUCLEOTIDE SEQUENCE [LARGE SCALE GENOMIC DNA]</scope>
    <source>
        <tissue evidence="1">Whole gametophyte</tissue>
    </source>
</reference>
<accession>A0A176VJM5</accession>
<name>A0A176VJM5_MARPO</name>